<evidence type="ECO:0000256" key="3">
    <source>
        <dbReference type="ARBA" id="ARBA00023163"/>
    </source>
</evidence>
<dbReference type="GO" id="GO:0003677">
    <property type="term" value="F:DNA binding"/>
    <property type="evidence" value="ECO:0007669"/>
    <property type="project" value="UniProtKB-KW"/>
</dbReference>
<dbReference type="EMBL" id="BJLR01000017">
    <property type="protein sequence ID" value="GEA88060.1"/>
    <property type="molecule type" value="Genomic_DNA"/>
</dbReference>
<dbReference type="EMBL" id="JACHVX010000006">
    <property type="protein sequence ID" value="MBB2924696.1"/>
    <property type="molecule type" value="Genomic_DNA"/>
</dbReference>
<dbReference type="PANTHER" id="PTHR38445:SF9">
    <property type="entry name" value="HTH-TYPE TRANSCRIPTIONAL REPRESSOR YTRA"/>
    <property type="match status" value="1"/>
</dbReference>
<dbReference type="Proteomes" id="UP000317046">
    <property type="component" value="Unassembled WGS sequence"/>
</dbReference>
<evidence type="ECO:0000313" key="6">
    <source>
        <dbReference type="EMBL" id="MBB2924696.1"/>
    </source>
</evidence>
<comment type="caution">
    <text evidence="5">The sequence shown here is derived from an EMBL/GenBank/DDBJ whole genome shotgun (WGS) entry which is preliminary data.</text>
</comment>
<protein>
    <submittedName>
        <fullName evidence="6">DNA-binding transcriptional regulator YhcF (GntR family)</fullName>
    </submittedName>
    <submittedName>
        <fullName evidence="5">GntR family transcriptional regulator</fullName>
    </submittedName>
</protein>
<reference evidence="6" key="2">
    <citation type="submission" date="2020-08" db="EMBL/GenBank/DDBJ databases">
        <title>The Agave Microbiome: Exploring the role of microbial communities in plant adaptations to desert environments.</title>
        <authorList>
            <person name="Partida-Martinez L.P."/>
        </authorList>
    </citation>
    <scope>NUCLEOTIDE SEQUENCE [LARGE SCALE GENOMIC DNA]</scope>
    <source>
        <strain evidence="6">RAS26</strain>
    </source>
</reference>
<gene>
    <name evidence="5" type="ORF">CCE01nite_20090</name>
    <name evidence="6" type="ORF">FHR80_003632</name>
</gene>
<sequence>MLVVDPASHVPPYEQVRSQLAAQAEEGTLAPGHRLPTVRRLADDLGLAVNTVARAYRELEQAGVVETRGRLGTFVAVRGADREREASIAAREYVRRTRELGLSVEDLVRVVRREAEA</sequence>
<keyword evidence="3" id="KW-0804">Transcription</keyword>
<dbReference type="Pfam" id="PF00392">
    <property type="entry name" value="GntR"/>
    <property type="match status" value="1"/>
</dbReference>
<dbReference type="InterPro" id="IPR036388">
    <property type="entry name" value="WH-like_DNA-bd_sf"/>
</dbReference>
<keyword evidence="1" id="KW-0805">Transcription regulation</keyword>
<evidence type="ECO:0000259" key="4">
    <source>
        <dbReference type="PROSITE" id="PS50949"/>
    </source>
</evidence>
<dbReference type="Proteomes" id="UP000518206">
    <property type="component" value="Unassembled WGS sequence"/>
</dbReference>
<dbReference type="RefSeq" id="WP_141372274.1">
    <property type="nucleotide sequence ID" value="NZ_BJLR01000017.1"/>
</dbReference>
<dbReference type="SMART" id="SM00345">
    <property type="entry name" value="HTH_GNTR"/>
    <property type="match status" value="1"/>
</dbReference>
<reference evidence="5" key="1">
    <citation type="submission" date="2019-06" db="EMBL/GenBank/DDBJ databases">
        <title>Whole genome shotgun sequence of Cellulomonas cellasea NBRC 3753.</title>
        <authorList>
            <person name="Hosoyama A."/>
            <person name="Uohara A."/>
            <person name="Ohji S."/>
            <person name="Ichikawa N."/>
        </authorList>
    </citation>
    <scope>NUCLEOTIDE SEQUENCE [LARGE SCALE GENOMIC DNA]</scope>
    <source>
        <strain evidence="5">NBRC 3753</strain>
    </source>
</reference>
<evidence type="ECO:0000256" key="1">
    <source>
        <dbReference type="ARBA" id="ARBA00023015"/>
    </source>
</evidence>
<evidence type="ECO:0000313" key="7">
    <source>
        <dbReference type="Proteomes" id="UP000317046"/>
    </source>
</evidence>
<reference evidence="6" key="3">
    <citation type="submission" date="2020-08" db="EMBL/GenBank/DDBJ databases">
        <authorList>
            <person name="Partida-Martinez L."/>
            <person name="Huntemann M."/>
            <person name="Clum A."/>
            <person name="Wang J."/>
            <person name="Palaniappan K."/>
            <person name="Ritter S."/>
            <person name="Chen I.-M."/>
            <person name="Stamatis D."/>
            <person name="Reddy T."/>
            <person name="O'Malley R."/>
            <person name="Daum C."/>
            <person name="Shapiro N."/>
            <person name="Ivanova N."/>
            <person name="Kyrpides N."/>
            <person name="Woyke T."/>
        </authorList>
    </citation>
    <scope>NUCLEOTIDE SEQUENCE [LARGE SCALE GENOMIC DNA]</scope>
    <source>
        <strain evidence="6">RAS26</strain>
    </source>
</reference>
<organism evidence="5 7">
    <name type="scientific">Cellulomonas cellasea</name>
    <dbReference type="NCBI Taxonomy" id="43670"/>
    <lineage>
        <taxon>Bacteria</taxon>
        <taxon>Bacillati</taxon>
        <taxon>Actinomycetota</taxon>
        <taxon>Actinomycetes</taxon>
        <taxon>Micrococcales</taxon>
        <taxon>Cellulomonadaceae</taxon>
        <taxon>Cellulomonas</taxon>
    </lineage>
</organism>
<proteinExistence type="predicted"/>
<dbReference type="GO" id="GO:0003700">
    <property type="term" value="F:DNA-binding transcription factor activity"/>
    <property type="evidence" value="ECO:0007669"/>
    <property type="project" value="InterPro"/>
</dbReference>
<keyword evidence="7" id="KW-1185">Reference proteome</keyword>
<accession>A0A4Y3KYU5</accession>
<dbReference type="AlphaFoldDB" id="A0A4Y3KYU5"/>
<dbReference type="InterPro" id="IPR036390">
    <property type="entry name" value="WH_DNA-bd_sf"/>
</dbReference>
<name>A0A4Y3KYU5_9CELL</name>
<dbReference type="PROSITE" id="PS50949">
    <property type="entry name" value="HTH_GNTR"/>
    <property type="match status" value="1"/>
</dbReference>
<feature type="domain" description="HTH gntR-type" evidence="4">
    <location>
        <begin position="10"/>
        <end position="78"/>
    </location>
</feature>
<evidence type="ECO:0000256" key="2">
    <source>
        <dbReference type="ARBA" id="ARBA00023125"/>
    </source>
</evidence>
<dbReference type="InterPro" id="IPR000524">
    <property type="entry name" value="Tscrpt_reg_HTH_GntR"/>
</dbReference>
<dbReference type="Gene3D" id="1.10.10.10">
    <property type="entry name" value="Winged helix-like DNA-binding domain superfamily/Winged helix DNA-binding domain"/>
    <property type="match status" value="1"/>
</dbReference>
<evidence type="ECO:0000313" key="5">
    <source>
        <dbReference type="EMBL" id="GEA88060.1"/>
    </source>
</evidence>
<dbReference type="PANTHER" id="PTHR38445">
    <property type="entry name" value="HTH-TYPE TRANSCRIPTIONAL REPRESSOR YTRA"/>
    <property type="match status" value="1"/>
</dbReference>
<keyword evidence="2 6" id="KW-0238">DNA-binding</keyword>
<dbReference type="CDD" id="cd07377">
    <property type="entry name" value="WHTH_GntR"/>
    <property type="match status" value="1"/>
</dbReference>
<dbReference type="SUPFAM" id="SSF46785">
    <property type="entry name" value="Winged helix' DNA-binding domain"/>
    <property type="match status" value="1"/>
</dbReference>